<evidence type="ECO:0000313" key="3">
    <source>
        <dbReference type="Proteomes" id="UP000050761"/>
    </source>
</evidence>
<reference evidence="2 3" key="1">
    <citation type="submission" date="2018-11" db="EMBL/GenBank/DDBJ databases">
        <authorList>
            <consortium name="Pathogen Informatics"/>
        </authorList>
    </citation>
    <scope>NUCLEOTIDE SEQUENCE [LARGE SCALE GENOMIC DNA]</scope>
</reference>
<gene>
    <name evidence="2" type="ORF">HPBE_LOCUS14519</name>
</gene>
<dbReference type="EMBL" id="UZAH01028399">
    <property type="protein sequence ID" value="VDO99889.1"/>
    <property type="molecule type" value="Genomic_DNA"/>
</dbReference>
<accession>A0A3P8A9C9</accession>
<evidence type="ECO:0000256" key="1">
    <source>
        <dbReference type="SAM" id="MobiDB-lite"/>
    </source>
</evidence>
<dbReference type="WBParaSite" id="HPBE_0001451801-mRNA-1">
    <property type="protein sequence ID" value="HPBE_0001451801-mRNA-1"/>
    <property type="gene ID" value="HPBE_0001451801"/>
</dbReference>
<reference evidence="4" key="2">
    <citation type="submission" date="2019-09" db="UniProtKB">
        <authorList>
            <consortium name="WormBaseParasite"/>
        </authorList>
    </citation>
    <scope>IDENTIFICATION</scope>
</reference>
<evidence type="ECO:0000313" key="2">
    <source>
        <dbReference type="EMBL" id="VDO99889.1"/>
    </source>
</evidence>
<sequence length="108" mass="11645">MTLFVSLERGGSIGPLWQATGTNGDADGDRSSKSMTNGTTADTGEMAKKCRRCSEKGDRLRRLLIDVVKQASGLRRRATDVVQWVPGRSVTGVSQGMSGFRTRVMGSH</sequence>
<keyword evidence="3" id="KW-1185">Reference proteome</keyword>
<feature type="compositionally biased region" description="Polar residues" evidence="1">
    <location>
        <begin position="33"/>
        <end position="42"/>
    </location>
</feature>
<accession>A0A183G0A9</accession>
<dbReference type="AlphaFoldDB" id="A0A183G0A9"/>
<name>A0A183G0A9_HELPZ</name>
<protein>
    <submittedName>
        <fullName evidence="2 4">Uncharacterized protein</fullName>
    </submittedName>
</protein>
<proteinExistence type="predicted"/>
<evidence type="ECO:0000313" key="4">
    <source>
        <dbReference type="WBParaSite" id="HPBE_0001451801-mRNA-1"/>
    </source>
</evidence>
<dbReference type="Proteomes" id="UP000050761">
    <property type="component" value="Unassembled WGS sequence"/>
</dbReference>
<feature type="region of interest" description="Disordered" evidence="1">
    <location>
        <begin position="9"/>
        <end position="46"/>
    </location>
</feature>
<organism evidence="3 4">
    <name type="scientific">Heligmosomoides polygyrus</name>
    <name type="common">Parasitic roundworm</name>
    <dbReference type="NCBI Taxonomy" id="6339"/>
    <lineage>
        <taxon>Eukaryota</taxon>
        <taxon>Metazoa</taxon>
        <taxon>Ecdysozoa</taxon>
        <taxon>Nematoda</taxon>
        <taxon>Chromadorea</taxon>
        <taxon>Rhabditida</taxon>
        <taxon>Rhabditina</taxon>
        <taxon>Rhabditomorpha</taxon>
        <taxon>Strongyloidea</taxon>
        <taxon>Heligmosomidae</taxon>
        <taxon>Heligmosomoides</taxon>
    </lineage>
</organism>